<reference evidence="3" key="4">
    <citation type="submission" date="2020-09" db="EMBL/GenBank/DDBJ databases">
        <authorList>
            <person name="Sun Q."/>
            <person name="Ohkuma M."/>
        </authorList>
    </citation>
    <scope>NUCLEOTIDE SEQUENCE</scope>
    <source>
        <strain evidence="3">JCM 31740</strain>
    </source>
</reference>
<dbReference type="Pfam" id="PF08267">
    <property type="entry name" value="Meth_synt_1"/>
    <property type="match status" value="1"/>
</dbReference>
<sequence>MKTALLGSFPRSRVISKHVYQYRQGKFPENKLMEEVSRATGKLMELAKGASLDYVTGGNFLWDDIVDMACSQVYCGERRELVRFYENNFYYREPMVNGPLEVRDQEYVRALSIFRKEFDEKLRHGESKLKASFLGPLSFTSLSQDSHYGDKVELAFAYAKAVNQVMRDSEPLVDVMEIQDPSIFDSKVDKKLRARLGEIYQTVTAGVGKEKHLITYFFLEPSLLKEFFELPVDVYGVDLVEGKARVRQVYRFTRGKRFYLGLLDARSTKLERISTLRRVAERFSERGAVDVVIGFNSFADFIPEVVAVRKLRLLGKVKSK</sequence>
<dbReference type="OrthoDB" id="33991at2157"/>
<dbReference type="Proteomes" id="UP000616143">
    <property type="component" value="Unassembled WGS sequence"/>
</dbReference>
<dbReference type="SUPFAM" id="SSF51726">
    <property type="entry name" value="UROD/MetE-like"/>
    <property type="match status" value="1"/>
</dbReference>
<dbReference type="Proteomes" id="UP000276741">
    <property type="component" value="Chromosome"/>
</dbReference>
<dbReference type="RefSeq" id="WP_126449244.1">
    <property type="nucleotide sequence ID" value="NZ_AP018553.1"/>
</dbReference>
<keyword evidence="4" id="KW-1185">Reference proteome</keyword>
<keyword evidence="2" id="KW-0808">Transferase</keyword>
<keyword evidence="2" id="KW-0489">Methyltransferase</keyword>
<dbReference type="EMBL" id="AP018553">
    <property type="protein sequence ID" value="BBD71942.1"/>
    <property type="molecule type" value="Genomic_DNA"/>
</dbReference>
<dbReference type="GO" id="GO:0008652">
    <property type="term" value="P:amino acid biosynthetic process"/>
    <property type="evidence" value="ECO:0007669"/>
    <property type="project" value="InterPro"/>
</dbReference>
<accession>A0A348B190</accession>
<feature type="domain" description="Cobalamin-independent methionine synthase MetE N-terminal" evidence="1">
    <location>
        <begin position="80"/>
        <end position="267"/>
    </location>
</feature>
<evidence type="ECO:0000313" key="3">
    <source>
        <dbReference type="EMBL" id="GGT91634.1"/>
    </source>
</evidence>
<organism evidence="2 4">
    <name type="scientific">Sulfodiicoccus acidiphilus</name>
    <dbReference type="NCBI Taxonomy" id="1670455"/>
    <lineage>
        <taxon>Archaea</taxon>
        <taxon>Thermoproteota</taxon>
        <taxon>Thermoprotei</taxon>
        <taxon>Sulfolobales</taxon>
        <taxon>Sulfolobaceae</taxon>
        <taxon>Sulfodiicoccus</taxon>
    </lineage>
</organism>
<dbReference type="Gene3D" id="3.20.20.210">
    <property type="match status" value="1"/>
</dbReference>
<proteinExistence type="predicted"/>
<reference evidence="4" key="2">
    <citation type="submission" date="2018-04" db="EMBL/GenBank/DDBJ databases">
        <title>Complete genome sequence of Sulfodiicoccus acidiphilus strain HS-1.</title>
        <authorList>
            <person name="Sakai H.D."/>
            <person name="Kurosawa N."/>
        </authorList>
    </citation>
    <scope>NUCLEOTIDE SEQUENCE [LARGE SCALE GENOMIC DNA]</scope>
    <source>
        <strain evidence="4">HS-1</strain>
    </source>
</reference>
<dbReference type="GeneID" id="38665833"/>
<dbReference type="InterPro" id="IPR013215">
    <property type="entry name" value="Cbl-indep_Met_Synth_N"/>
</dbReference>
<dbReference type="InterPro" id="IPR038071">
    <property type="entry name" value="UROD/MetE-like_sf"/>
</dbReference>
<dbReference type="GO" id="GO:0003871">
    <property type="term" value="F:5-methyltetrahydropteroyltriglutamate-homocysteine S-methyltransferase activity"/>
    <property type="evidence" value="ECO:0007669"/>
    <property type="project" value="UniProtKB-EC"/>
</dbReference>
<evidence type="ECO:0000259" key="1">
    <source>
        <dbReference type="Pfam" id="PF08267"/>
    </source>
</evidence>
<dbReference type="GO" id="GO:0008270">
    <property type="term" value="F:zinc ion binding"/>
    <property type="evidence" value="ECO:0007669"/>
    <property type="project" value="InterPro"/>
</dbReference>
<dbReference type="EC" id="2.1.1.14" evidence="2"/>
<protein>
    <submittedName>
        <fullName evidence="2">5-methyltetrahydropteroyltriglutamate--homocysteine methyltransferase</fullName>
        <ecNumber evidence="2">2.1.1.14</ecNumber>
    </submittedName>
</protein>
<evidence type="ECO:0000313" key="2">
    <source>
        <dbReference type="EMBL" id="BBD71942.1"/>
    </source>
</evidence>
<name>A0A348B190_9CREN</name>
<reference evidence="3" key="1">
    <citation type="journal article" date="2014" name="Int. J. Syst. Evol. Microbiol.">
        <title>Complete genome sequence of Corynebacterium casei LMG S-19264T (=DSM 44701T), isolated from a smear-ripened cheese.</title>
        <authorList>
            <consortium name="US DOE Joint Genome Institute (JGI-PGF)"/>
            <person name="Walter F."/>
            <person name="Albersmeier A."/>
            <person name="Kalinowski J."/>
            <person name="Ruckert C."/>
        </authorList>
    </citation>
    <scope>NUCLEOTIDE SEQUENCE</scope>
    <source>
        <strain evidence="3">JCM 31740</strain>
    </source>
</reference>
<dbReference type="GO" id="GO:0032259">
    <property type="term" value="P:methylation"/>
    <property type="evidence" value="ECO:0007669"/>
    <property type="project" value="UniProtKB-KW"/>
</dbReference>
<dbReference type="AlphaFoldDB" id="A0A348B190"/>
<evidence type="ECO:0000313" key="4">
    <source>
        <dbReference type="Proteomes" id="UP000276741"/>
    </source>
</evidence>
<dbReference type="EMBL" id="BMQS01000005">
    <property type="protein sequence ID" value="GGT91634.1"/>
    <property type="molecule type" value="Genomic_DNA"/>
</dbReference>
<gene>
    <name evidence="3" type="ORF">GCM10007116_06690</name>
    <name evidence="2" type="ORF">HS1genome_0331</name>
</gene>
<reference evidence="2" key="3">
    <citation type="journal article" date="2019" name="BMC Res. Notes">
        <title>Complete genome sequence of the Sulfodiicoccus acidiphilus strain HS-1T, the first crenarchaeon that lacks polB3, isolated from an acidic hot spring in Ohwaku-dani, Hakone, Japan.</title>
        <authorList>
            <person name="Sakai H.D."/>
            <person name="Kurosawa N."/>
        </authorList>
    </citation>
    <scope>NUCLEOTIDE SEQUENCE</scope>
    <source>
        <strain evidence="2">HS-1</strain>
    </source>
</reference>
<dbReference type="KEGG" id="sacd:HS1genome_0331"/>